<evidence type="ECO:0000256" key="1">
    <source>
        <dbReference type="ARBA" id="ARBA00022630"/>
    </source>
</evidence>
<feature type="region of interest" description="Disordered" evidence="4">
    <location>
        <begin position="404"/>
        <end position="435"/>
    </location>
</feature>
<name>A0A9P4HBN2_9PLEO</name>
<comment type="caution">
    <text evidence="6">The sequence shown here is derived from an EMBL/GenBank/DDBJ whole genome shotgun (WGS) entry which is preliminary data.</text>
</comment>
<gene>
    <name evidence="6" type="ORF">EK21DRAFT_88937</name>
</gene>
<dbReference type="SUPFAM" id="SSF51905">
    <property type="entry name" value="FAD/NAD(P)-binding domain"/>
    <property type="match status" value="1"/>
</dbReference>
<evidence type="ECO:0000256" key="3">
    <source>
        <dbReference type="ARBA" id="ARBA00023002"/>
    </source>
</evidence>
<dbReference type="InterPro" id="IPR002938">
    <property type="entry name" value="FAD-bd"/>
</dbReference>
<evidence type="ECO:0000256" key="4">
    <source>
        <dbReference type="SAM" id="MobiDB-lite"/>
    </source>
</evidence>
<evidence type="ECO:0000256" key="2">
    <source>
        <dbReference type="ARBA" id="ARBA00022827"/>
    </source>
</evidence>
<dbReference type="GO" id="GO:0016491">
    <property type="term" value="F:oxidoreductase activity"/>
    <property type="evidence" value="ECO:0007669"/>
    <property type="project" value="UniProtKB-KW"/>
</dbReference>
<dbReference type="AlphaFoldDB" id="A0A9P4HBN2"/>
<dbReference type="PRINTS" id="PR00420">
    <property type="entry name" value="RNGMNOXGNASE"/>
</dbReference>
<evidence type="ECO:0000313" key="6">
    <source>
        <dbReference type="EMBL" id="KAF2030427.1"/>
    </source>
</evidence>
<keyword evidence="2" id="KW-0274">FAD</keyword>
<proteinExistence type="predicted"/>
<evidence type="ECO:0000259" key="5">
    <source>
        <dbReference type="Pfam" id="PF01494"/>
    </source>
</evidence>
<reference evidence="6" key="1">
    <citation type="journal article" date="2020" name="Stud. Mycol.">
        <title>101 Dothideomycetes genomes: a test case for predicting lifestyles and emergence of pathogens.</title>
        <authorList>
            <person name="Haridas S."/>
            <person name="Albert R."/>
            <person name="Binder M."/>
            <person name="Bloem J."/>
            <person name="Labutti K."/>
            <person name="Salamov A."/>
            <person name="Andreopoulos B."/>
            <person name="Baker S."/>
            <person name="Barry K."/>
            <person name="Bills G."/>
            <person name="Bluhm B."/>
            <person name="Cannon C."/>
            <person name="Castanera R."/>
            <person name="Culley D."/>
            <person name="Daum C."/>
            <person name="Ezra D."/>
            <person name="Gonzalez J."/>
            <person name="Henrissat B."/>
            <person name="Kuo A."/>
            <person name="Liang C."/>
            <person name="Lipzen A."/>
            <person name="Lutzoni F."/>
            <person name="Magnuson J."/>
            <person name="Mondo S."/>
            <person name="Nolan M."/>
            <person name="Ohm R."/>
            <person name="Pangilinan J."/>
            <person name="Park H.-J."/>
            <person name="Ramirez L."/>
            <person name="Alfaro M."/>
            <person name="Sun H."/>
            <person name="Tritt A."/>
            <person name="Yoshinaga Y."/>
            <person name="Zwiers L.-H."/>
            <person name="Turgeon B."/>
            <person name="Goodwin S."/>
            <person name="Spatafora J."/>
            <person name="Crous P."/>
            <person name="Grigoriev I."/>
        </authorList>
    </citation>
    <scope>NUCLEOTIDE SEQUENCE</scope>
    <source>
        <strain evidence="6">CBS 110217</strain>
    </source>
</reference>
<accession>A0A9P4HBN2</accession>
<sequence>MTKISHVVIVGAGPSGLLLGVLLARNLSIKVTILDADTKINDNPRAAHYAPSAVFDFHRAGIIDDVRKVGMTPKGVCWRLQDTTFLAGMGREPEDSKYSMVVLPLDRLGPLIVRHFESYPNTEILWGHKLVGVEQDASNATAFVETQDGQTKKITGDYLVGADGASSGVRTALFGKEYPGETLDKQIVATNVYLPFDERFDYWDSNFIVHPVDWYMAAKITNDGLWRVTYGDDAGFSKEEIIKRQPARYEKILPGHPKPDDYKLISMSPYKLQQRCAPSFRVGKIVLVADAAHICNPFGGLGLTGGFADVGSLYDCFTGIHQDELDEDILDKYSEIRIKIWREMIDPMSRENFHRLWDPAFEKKRDEFFKMCKRASDDPVWGKSVAELIHQVRHDFTQYFKSKQQNGSKVNGTDGTKGIEGNAGVRQSLASKAAS</sequence>
<protein>
    <submittedName>
        <fullName evidence="6">FAD/NAD(P)-binding domain-containing protein</fullName>
    </submittedName>
</protein>
<dbReference type="PANTHER" id="PTHR43876:SF18">
    <property type="entry name" value="PUTATIVE (AFU_ORTHOLOGUE AFUA_3G09540)-RELATED"/>
    <property type="match status" value="1"/>
</dbReference>
<dbReference type="GO" id="GO:0005739">
    <property type="term" value="C:mitochondrion"/>
    <property type="evidence" value="ECO:0007669"/>
    <property type="project" value="TreeGrafter"/>
</dbReference>
<dbReference type="Pfam" id="PF01494">
    <property type="entry name" value="FAD_binding_3"/>
    <property type="match status" value="1"/>
</dbReference>
<keyword evidence="7" id="KW-1185">Reference proteome</keyword>
<feature type="compositionally biased region" description="Polar residues" evidence="4">
    <location>
        <begin position="404"/>
        <end position="414"/>
    </location>
</feature>
<dbReference type="InterPro" id="IPR051205">
    <property type="entry name" value="UbiH/COQ6_monooxygenase"/>
</dbReference>
<dbReference type="GO" id="GO:0071949">
    <property type="term" value="F:FAD binding"/>
    <property type="evidence" value="ECO:0007669"/>
    <property type="project" value="InterPro"/>
</dbReference>
<dbReference type="PANTHER" id="PTHR43876">
    <property type="entry name" value="UBIQUINONE BIOSYNTHESIS MONOOXYGENASE COQ6, MITOCHONDRIAL"/>
    <property type="match status" value="1"/>
</dbReference>
<dbReference type="Gene3D" id="3.50.50.60">
    <property type="entry name" value="FAD/NAD(P)-binding domain"/>
    <property type="match status" value="1"/>
</dbReference>
<keyword evidence="1" id="KW-0285">Flavoprotein</keyword>
<keyword evidence="3" id="KW-0560">Oxidoreductase</keyword>
<dbReference type="InterPro" id="IPR036188">
    <property type="entry name" value="FAD/NAD-bd_sf"/>
</dbReference>
<organism evidence="6 7">
    <name type="scientific">Setomelanomma holmii</name>
    <dbReference type="NCBI Taxonomy" id="210430"/>
    <lineage>
        <taxon>Eukaryota</taxon>
        <taxon>Fungi</taxon>
        <taxon>Dikarya</taxon>
        <taxon>Ascomycota</taxon>
        <taxon>Pezizomycotina</taxon>
        <taxon>Dothideomycetes</taxon>
        <taxon>Pleosporomycetidae</taxon>
        <taxon>Pleosporales</taxon>
        <taxon>Pleosporineae</taxon>
        <taxon>Phaeosphaeriaceae</taxon>
        <taxon>Setomelanomma</taxon>
    </lineage>
</organism>
<dbReference type="OrthoDB" id="10016252at2759"/>
<dbReference type="Gene3D" id="3.30.70.2450">
    <property type="match status" value="1"/>
</dbReference>
<feature type="domain" description="FAD-binding" evidence="5">
    <location>
        <begin position="6"/>
        <end position="345"/>
    </location>
</feature>
<evidence type="ECO:0000313" key="7">
    <source>
        <dbReference type="Proteomes" id="UP000799777"/>
    </source>
</evidence>
<dbReference type="Proteomes" id="UP000799777">
    <property type="component" value="Unassembled WGS sequence"/>
</dbReference>
<dbReference type="EMBL" id="ML978190">
    <property type="protein sequence ID" value="KAF2030427.1"/>
    <property type="molecule type" value="Genomic_DNA"/>
</dbReference>